<sequence>MTPPHPAPGPGRRGARWARPLAAAACALALAAAVAPGATAHQADAAPEFGPERLAAASEAVRAADVPGTAWTVDAATGSVLVTADSTVSPEEIDRIERSAGELAGALTFERAPGELRPLLAGGEAIFTAGARCTAGFNSAAGGAEFVITAGHCTSLGGTWYADPSGTTTIGPTAGSSFPGNDYGVIRHANASLPRPGSVICNGEEIDIVGARNPTVGDVLWIASPTGCTSGTVTALNQSVNYGGGDVVSGLARSTACSEPGSSGSPVFTLDGYAVGIVSGGSGSCSSGGTTYVQPILEVLNAYGLTLT</sequence>
<name>A0A3A9W8M3_9ACTN</name>
<feature type="active site" description="Charge relay system" evidence="8">
    <location>
        <position position="182"/>
    </location>
</feature>
<feature type="active site" description="Charge relay system" evidence="8">
    <location>
        <position position="152"/>
    </location>
</feature>
<feature type="active site" description="Charge relay system" evidence="8">
    <location>
        <position position="263"/>
    </location>
</feature>
<dbReference type="RefSeq" id="WP_120699268.1">
    <property type="nucleotide sequence ID" value="NZ_RBDX01000025.1"/>
</dbReference>
<dbReference type="Pfam" id="PF13365">
    <property type="entry name" value="Trypsin_2"/>
    <property type="match status" value="1"/>
</dbReference>
<dbReference type="GO" id="GO:0006508">
    <property type="term" value="P:proteolysis"/>
    <property type="evidence" value="ECO:0007669"/>
    <property type="project" value="UniProtKB-KW"/>
</dbReference>
<evidence type="ECO:0000256" key="4">
    <source>
        <dbReference type="ARBA" id="ARBA00022801"/>
    </source>
</evidence>
<feature type="chain" id="PRO_5017313074" evidence="10">
    <location>
        <begin position="46"/>
        <end position="308"/>
    </location>
</feature>
<dbReference type="InterPro" id="IPR001316">
    <property type="entry name" value="Pept_S1A_streptogrisin"/>
</dbReference>
<evidence type="ECO:0000313" key="15">
    <source>
        <dbReference type="Proteomes" id="UP000275024"/>
    </source>
</evidence>
<feature type="domain" description="Peptidase S1A alpha-lytic prodomain" evidence="11">
    <location>
        <begin position="54"/>
        <end position="103"/>
    </location>
</feature>
<protein>
    <submittedName>
        <fullName evidence="12">S1 family peptidase</fullName>
    </submittedName>
</protein>
<dbReference type="Proteomes" id="UP000275024">
    <property type="component" value="Unassembled WGS sequence"/>
</dbReference>
<dbReference type="GO" id="GO:0005576">
    <property type="term" value="C:extracellular region"/>
    <property type="evidence" value="ECO:0007669"/>
    <property type="project" value="InterPro"/>
</dbReference>
<evidence type="ECO:0000256" key="7">
    <source>
        <dbReference type="ARBA" id="ARBA00023157"/>
    </source>
</evidence>
<feature type="disulfide bond" evidence="9">
    <location>
        <begin position="133"/>
        <end position="153"/>
    </location>
</feature>
<dbReference type="Pfam" id="PF02983">
    <property type="entry name" value="Pro_Al_protease"/>
    <property type="match status" value="1"/>
</dbReference>
<keyword evidence="5" id="KW-0720">Serine protease</keyword>
<dbReference type="PIRSF" id="PIRSF001134">
    <property type="entry name" value="Streptogrisin"/>
    <property type="match status" value="1"/>
</dbReference>
<evidence type="ECO:0000256" key="9">
    <source>
        <dbReference type="PIRSR" id="PIRSR001134-2"/>
    </source>
</evidence>
<dbReference type="InterPro" id="IPR004236">
    <property type="entry name" value="Pept_S1_alpha_lytic"/>
</dbReference>
<keyword evidence="2" id="KW-0645">Protease</keyword>
<dbReference type="OrthoDB" id="8781117at2"/>
<dbReference type="EMBL" id="RBDY01000023">
    <property type="protein sequence ID" value="RKN17554.1"/>
    <property type="molecule type" value="Genomic_DNA"/>
</dbReference>
<evidence type="ECO:0000256" key="2">
    <source>
        <dbReference type="ARBA" id="ARBA00022670"/>
    </source>
</evidence>
<keyword evidence="6" id="KW-0865">Zymogen</keyword>
<comment type="caution">
    <text evidence="12">The sequence shown here is derived from an EMBL/GenBank/DDBJ whole genome shotgun (WGS) entry which is preliminary data.</text>
</comment>
<dbReference type="Gene3D" id="2.40.10.10">
    <property type="entry name" value="Trypsin-like serine proteases"/>
    <property type="match status" value="2"/>
</dbReference>
<comment type="similarity">
    <text evidence="1">Belongs to the peptidase S1 family.</text>
</comment>
<evidence type="ECO:0000259" key="11">
    <source>
        <dbReference type="Pfam" id="PF02983"/>
    </source>
</evidence>
<dbReference type="Proteomes" id="UP000268652">
    <property type="component" value="Unassembled WGS sequence"/>
</dbReference>
<dbReference type="InterPro" id="IPR043504">
    <property type="entry name" value="Peptidase_S1_PA_chymotrypsin"/>
</dbReference>
<dbReference type="GO" id="GO:0004252">
    <property type="term" value="F:serine-type endopeptidase activity"/>
    <property type="evidence" value="ECO:0007669"/>
    <property type="project" value="InterPro"/>
</dbReference>
<organism evidence="12 15">
    <name type="scientific">Streptomyces radicis</name>
    <dbReference type="NCBI Taxonomy" id="1750517"/>
    <lineage>
        <taxon>Bacteria</taxon>
        <taxon>Bacillati</taxon>
        <taxon>Actinomycetota</taxon>
        <taxon>Actinomycetes</taxon>
        <taxon>Kitasatosporales</taxon>
        <taxon>Streptomycetaceae</taxon>
        <taxon>Streptomyces</taxon>
    </lineage>
</organism>
<evidence type="ECO:0000313" key="14">
    <source>
        <dbReference type="Proteomes" id="UP000268652"/>
    </source>
</evidence>
<feature type="disulfide bond" evidence="9">
    <location>
        <begin position="257"/>
        <end position="285"/>
    </location>
</feature>
<dbReference type="InterPro" id="IPR009003">
    <property type="entry name" value="Peptidase_S1_PA"/>
</dbReference>
<evidence type="ECO:0000256" key="8">
    <source>
        <dbReference type="PIRSR" id="PIRSR001134-1"/>
    </source>
</evidence>
<keyword evidence="14" id="KW-1185">Reference proteome</keyword>
<dbReference type="SUPFAM" id="SSF50494">
    <property type="entry name" value="Trypsin-like serine proteases"/>
    <property type="match status" value="1"/>
</dbReference>
<proteinExistence type="inferred from homology"/>
<dbReference type="CDD" id="cd21112">
    <property type="entry name" value="alphaLP-like"/>
    <property type="match status" value="1"/>
</dbReference>
<accession>A0A3A9W8M3</accession>
<feature type="signal peptide" evidence="10">
    <location>
        <begin position="1"/>
        <end position="45"/>
    </location>
</feature>
<evidence type="ECO:0000313" key="13">
    <source>
        <dbReference type="EMBL" id="RKN17554.1"/>
    </source>
</evidence>
<dbReference type="EMBL" id="RBDX01000025">
    <property type="protein sequence ID" value="RKN05714.1"/>
    <property type="molecule type" value="Genomic_DNA"/>
</dbReference>
<evidence type="ECO:0000256" key="10">
    <source>
        <dbReference type="SAM" id="SignalP"/>
    </source>
</evidence>
<evidence type="ECO:0000256" key="1">
    <source>
        <dbReference type="ARBA" id="ARBA00007664"/>
    </source>
</evidence>
<evidence type="ECO:0000256" key="5">
    <source>
        <dbReference type="ARBA" id="ARBA00022825"/>
    </source>
</evidence>
<evidence type="ECO:0000256" key="3">
    <source>
        <dbReference type="ARBA" id="ARBA00022729"/>
    </source>
</evidence>
<evidence type="ECO:0000256" key="6">
    <source>
        <dbReference type="ARBA" id="ARBA00023145"/>
    </source>
</evidence>
<gene>
    <name evidence="13" type="ORF">D7318_23985</name>
    <name evidence="12" type="ORF">D7319_24620</name>
</gene>
<evidence type="ECO:0000313" key="12">
    <source>
        <dbReference type="EMBL" id="RKN05714.1"/>
    </source>
</evidence>
<keyword evidence="7 9" id="KW-1015">Disulfide bond</keyword>
<keyword evidence="4" id="KW-0378">Hydrolase</keyword>
<reference evidence="14 15" key="1">
    <citation type="submission" date="2018-09" db="EMBL/GenBank/DDBJ databases">
        <title>Streptomyces sp. nov. DS1-2, an endophytic actinomycete isolated from roots of Dendrobium scabrilingue.</title>
        <authorList>
            <person name="Kuncharoen N."/>
            <person name="Kudo T."/>
            <person name="Ohkuma M."/>
            <person name="Yuki M."/>
            <person name="Tanasupawat S."/>
        </authorList>
    </citation>
    <scope>NUCLEOTIDE SEQUENCE [LARGE SCALE GENOMIC DNA]</scope>
    <source>
        <strain evidence="12 15">AZ1-7</strain>
        <strain evidence="13 14">DS1-2</strain>
    </source>
</reference>
<keyword evidence="3 10" id="KW-0732">Signal</keyword>
<dbReference type="PRINTS" id="PR00861">
    <property type="entry name" value="ALYTICPTASE"/>
</dbReference>
<dbReference type="AlphaFoldDB" id="A0A3A9W8M3"/>